<comment type="caution">
    <text evidence="2">The sequence shown here is derived from an EMBL/GenBank/DDBJ whole genome shotgun (WGS) entry which is preliminary data.</text>
</comment>
<evidence type="ECO:0000313" key="2">
    <source>
        <dbReference type="EMBL" id="KAJ9543497.1"/>
    </source>
</evidence>
<dbReference type="InterPro" id="IPR012337">
    <property type="entry name" value="RNaseH-like_sf"/>
</dbReference>
<dbReference type="SUPFAM" id="SSF53098">
    <property type="entry name" value="Ribonuclease H-like"/>
    <property type="match status" value="1"/>
</dbReference>
<organism evidence="2 3">
    <name type="scientific">Centaurea solstitialis</name>
    <name type="common">yellow star-thistle</name>
    <dbReference type="NCBI Taxonomy" id="347529"/>
    <lineage>
        <taxon>Eukaryota</taxon>
        <taxon>Viridiplantae</taxon>
        <taxon>Streptophyta</taxon>
        <taxon>Embryophyta</taxon>
        <taxon>Tracheophyta</taxon>
        <taxon>Spermatophyta</taxon>
        <taxon>Magnoliopsida</taxon>
        <taxon>eudicotyledons</taxon>
        <taxon>Gunneridae</taxon>
        <taxon>Pentapetalae</taxon>
        <taxon>asterids</taxon>
        <taxon>campanulids</taxon>
        <taxon>Asterales</taxon>
        <taxon>Asteraceae</taxon>
        <taxon>Carduoideae</taxon>
        <taxon>Cardueae</taxon>
        <taxon>Centaureinae</taxon>
        <taxon>Centaurea</taxon>
    </lineage>
</organism>
<proteinExistence type="predicted"/>
<feature type="domain" description="DUF659" evidence="1">
    <location>
        <begin position="101"/>
        <end position="184"/>
    </location>
</feature>
<dbReference type="PANTHER" id="PTHR32166:SF74">
    <property type="entry name" value="OS05G0256350 PROTEIN"/>
    <property type="match status" value="1"/>
</dbReference>
<keyword evidence="3" id="KW-1185">Reference proteome</keyword>
<dbReference type="PANTHER" id="PTHR32166">
    <property type="entry name" value="OSJNBA0013A04.12 PROTEIN"/>
    <property type="match status" value="1"/>
</dbReference>
<dbReference type="EMBL" id="JARYMX010000006">
    <property type="protein sequence ID" value="KAJ9543497.1"/>
    <property type="molecule type" value="Genomic_DNA"/>
</dbReference>
<protein>
    <recommendedName>
        <fullName evidence="1">DUF659 domain-containing protein</fullName>
    </recommendedName>
</protein>
<evidence type="ECO:0000313" key="3">
    <source>
        <dbReference type="Proteomes" id="UP001172457"/>
    </source>
</evidence>
<accession>A0AA38W223</accession>
<evidence type="ECO:0000259" key="1">
    <source>
        <dbReference type="Pfam" id="PF04937"/>
    </source>
</evidence>
<dbReference type="InterPro" id="IPR007021">
    <property type="entry name" value="DUF659"/>
</dbReference>
<dbReference type="Proteomes" id="UP001172457">
    <property type="component" value="Chromosome 6"/>
</dbReference>
<dbReference type="AlphaFoldDB" id="A0AA38W223"/>
<sequence length="380" mass="43246">MTKNTLELTDLFNRNGGDAMNAFPTSGGVRGPMDRYMEKIHDGITDDQIETPTSAKEHRNQVWENGNPLNCARSPFYFNMLRLVGNYGIGLKAPTIAFEIIDASDCVKDAKKLFKLLDDVIEEVGEDIVVQVVTDTASAYKAAGTLLMKKRKHLYWTPCAAHCIDLILEKIGELPQQKSALLKEKKNRKERPSTRCHTICHRLSNSRSMFEMKEALQIMFVSREWNGCAWAKKEDGKAVKQIIMDERTFWLSMAYSIKTTKPLVHVLRIVDCEAPTLGFIYGAMDKAKEKIALNFGGDVSSYKKIWDIIDDKWDRQLHCDLDATAYYLNPDIDGVPMFRNIWRSNKGCIGAWIDSLGMTPHNQRLIANLKCSNTKRNVWI</sequence>
<name>A0AA38W223_9ASTR</name>
<dbReference type="Pfam" id="PF04937">
    <property type="entry name" value="DUF659"/>
    <property type="match status" value="1"/>
</dbReference>
<reference evidence="2" key="1">
    <citation type="submission" date="2023-03" db="EMBL/GenBank/DDBJ databases">
        <title>Chromosome-scale reference genome and RAD-based genetic map of yellow starthistle (Centaurea solstitialis) reveal putative structural variation and QTLs associated with invader traits.</title>
        <authorList>
            <person name="Reatini B."/>
            <person name="Cang F.A."/>
            <person name="Jiang Q."/>
            <person name="Mckibben M.T.W."/>
            <person name="Barker M.S."/>
            <person name="Rieseberg L.H."/>
            <person name="Dlugosch K.M."/>
        </authorList>
    </citation>
    <scope>NUCLEOTIDE SEQUENCE</scope>
    <source>
        <strain evidence="2">CAN-66</strain>
        <tissue evidence="2">Leaf</tissue>
    </source>
</reference>
<gene>
    <name evidence="2" type="ORF">OSB04_023204</name>
</gene>